<dbReference type="InterPro" id="IPR014369">
    <property type="entry name" value="Gly/Sar_N_MeTrfase"/>
</dbReference>
<dbReference type="Gene3D" id="3.40.50.150">
    <property type="entry name" value="Vaccinia Virus protein VP39"/>
    <property type="match status" value="1"/>
</dbReference>
<keyword evidence="7 12" id="KW-0489">Methyltransferase</keyword>
<evidence type="ECO:0000256" key="9">
    <source>
        <dbReference type="ARBA" id="ARBA00022691"/>
    </source>
</evidence>
<evidence type="ECO:0000256" key="10">
    <source>
        <dbReference type="ARBA" id="ARBA00022954"/>
    </source>
</evidence>
<dbReference type="PANTHER" id="PTHR16458">
    <property type="entry name" value="GLYCINE N-METHYLTRANSFERASE"/>
    <property type="match status" value="1"/>
</dbReference>
<evidence type="ECO:0000256" key="4">
    <source>
        <dbReference type="ARBA" id="ARBA00019972"/>
    </source>
</evidence>
<dbReference type="GO" id="GO:0005542">
    <property type="term" value="F:folic acid binding"/>
    <property type="evidence" value="ECO:0007669"/>
    <property type="project" value="UniProtKB-KW"/>
</dbReference>
<protein>
    <recommendedName>
        <fullName evidence="4">Glycine N-methyltransferase</fullName>
        <ecNumber evidence="3">2.1.1.20</ecNumber>
    </recommendedName>
</protein>
<dbReference type="GO" id="GO:0051289">
    <property type="term" value="P:protein homotetramerization"/>
    <property type="evidence" value="ECO:0007669"/>
    <property type="project" value="TreeGrafter"/>
</dbReference>
<keyword evidence="16" id="KW-1185">Reference proteome</keyword>
<evidence type="ECO:0000256" key="1">
    <source>
        <dbReference type="ARBA" id="ARBA00004496"/>
    </source>
</evidence>
<dbReference type="GO" id="GO:0042802">
    <property type="term" value="F:identical protein binding"/>
    <property type="evidence" value="ECO:0007669"/>
    <property type="project" value="TreeGrafter"/>
</dbReference>
<evidence type="ECO:0000256" key="3">
    <source>
        <dbReference type="ARBA" id="ARBA00011999"/>
    </source>
</evidence>
<dbReference type="GO" id="GO:0005829">
    <property type="term" value="C:cytosol"/>
    <property type="evidence" value="ECO:0007669"/>
    <property type="project" value="TreeGrafter"/>
</dbReference>
<feature type="binding site" evidence="13">
    <location>
        <begin position="100"/>
        <end position="101"/>
    </location>
    <ligand>
        <name>S-adenosyl-L-methionine</name>
        <dbReference type="ChEBI" id="CHEBI:59789"/>
    </ligand>
</feature>
<name>A0AAV6TUS2_9ARAC</name>
<evidence type="ECO:0000256" key="8">
    <source>
        <dbReference type="ARBA" id="ARBA00022679"/>
    </source>
</evidence>
<dbReference type="EC" id="2.1.1.20" evidence="3"/>
<dbReference type="GO" id="GO:0046500">
    <property type="term" value="P:S-adenosylmethionine metabolic process"/>
    <property type="evidence" value="ECO:0007669"/>
    <property type="project" value="TreeGrafter"/>
</dbReference>
<dbReference type="GO" id="GO:1901052">
    <property type="term" value="P:sarcosine metabolic process"/>
    <property type="evidence" value="ECO:0007669"/>
    <property type="project" value="TreeGrafter"/>
</dbReference>
<gene>
    <name evidence="15" type="ORF">JTE90_017396</name>
</gene>
<keyword evidence="8 12" id="KW-0808">Transferase</keyword>
<dbReference type="Proteomes" id="UP000827092">
    <property type="component" value="Unassembled WGS sequence"/>
</dbReference>
<evidence type="ECO:0000256" key="5">
    <source>
        <dbReference type="ARBA" id="ARBA00022490"/>
    </source>
</evidence>
<dbReference type="PIRSF" id="PIRSF000385">
    <property type="entry name" value="Gly_N-mtase"/>
    <property type="match status" value="1"/>
</dbReference>
<feature type="binding site" evidence="13">
    <location>
        <position position="69"/>
    </location>
    <ligand>
        <name>S-adenosyl-L-methionine</name>
        <dbReference type="ChEBI" id="CHEBI:59789"/>
    </ligand>
</feature>
<evidence type="ECO:0000256" key="7">
    <source>
        <dbReference type="ARBA" id="ARBA00022603"/>
    </source>
</evidence>
<comment type="similarity">
    <text evidence="12">Belongs to the class I-like SAM-binding methyltransferase superfamily. Glycine N-methyltransferase family.</text>
</comment>
<comment type="catalytic activity">
    <reaction evidence="11">
        <text>glycine + S-adenosyl-L-methionine = sarcosine + S-adenosyl-L-homocysteine + H(+)</text>
        <dbReference type="Rhea" id="RHEA:19937"/>
        <dbReference type="ChEBI" id="CHEBI:15378"/>
        <dbReference type="ChEBI" id="CHEBI:57305"/>
        <dbReference type="ChEBI" id="CHEBI:57433"/>
        <dbReference type="ChEBI" id="CHEBI:57856"/>
        <dbReference type="ChEBI" id="CHEBI:59789"/>
        <dbReference type="EC" id="2.1.1.20"/>
    </reaction>
    <physiologicalReaction direction="left-to-right" evidence="11">
        <dbReference type="Rhea" id="RHEA:19938"/>
    </physiologicalReaction>
</comment>
<dbReference type="InterPro" id="IPR041698">
    <property type="entry name" value="Methyltransf_25"/>
</dbReference>
<organism evidence="15 16">
    <name type="scientific">Oedothorax gibbosus</name>
    <dbReference type="NCBI Taxonomy" id="931172"/>
    <lineage>
        <taxon>Eukaryota</taxon>
        <taxon>Metazoa</taxon>
        <taxon>Ecdysozoa</taxon>
        <taxon>Arthropoda</taxon>
        <taxon>Chelicerata</taxon>
        <taxon>Arachnida</taxon>
        <taxon>Araneae</taxon>
        <taxon>Araneomorphae</taxon>
        <taxon>Entelegynae</taxon>
        <taxon>Araneoidea</taxon>
        <taxon>Linyphiidae</taxon>
        <taxon>Erigoninae</taxon>
        <taxon>Oedothorax</taxon>
    </lineage>
</organism>
<feature type="binding site" evidence="13">
    <location>
        <position position="48"/>
    </location>
    <ligand>
        <name>S-adenosyl-L-methionine</name>
        <dbReference type="ChEBI" id="CHEBI:59789"/>
    </ligand>
</feature>
<dbReference type="FunFam" id="3.40.50.150:FF:000113">
    <property type="entry name" value="Glycine N-methyltransferase"/>
    <property type="match status" value="1"/>
</dbReference>
<evidence type="ECO:0000256" key="6">
    <source>
        <dbReference type="ARBA" id="ARBA00022553"/>
    </source>
</evidence>
<dbReference type="PROSITE" id="PS51600">
    <property type="entry name" value="SAM_GNMT"/>
    <property type="match status" value="1"/>
</dbReference>
<evidence type="ECO:0000259" key="14">
    <source>
        <dbReference type="Pfam" id="PF13649"/>
    </source>
</evidence>
<evidence type="ECO:0000256" key="11">
    <source>
        <dbReference type="ARBA" id="ARBA00048261"/>
    </source>
</evidence>
<evidence type="ECO:0000256" key="12">
    <source>
        <dbReference type="PIRNR" id="PIRNR000385"/>
    </source>
</evidence>
<dbReference type="CDD" id="cd02440">
    <property type="entry name" value="AdoMet_MTases"/>
    <property type="match status" value="1"/>
</dbReference>
<keyword evidence="6" id="KW-0597">Phosphoprotein</keyword>
<feature type="binding site" evidence="13">
    <location>
        <position position="24"/>
    </location>
    <ligand>
        <name>S-adenosyl-L-methionine</name>
        <dbReference type="ChEBI" id="CHEBI:59789"/>
    </ligand>
</feature>
<keyword evidence="10" id="KW-0290">Folate-binding</keyword>
<dbReference type="GO" id="GO:0046498">
    <property type="term" value="P:S-adenosylhomocysteine metabolic process"/>
    <property type="evidence" value="ECO:0007669"/>
    <property type="project" value="TreeGrafter"/>
</dbReference>
<dbReference type="Gene3D" id="3.30.46.10">
    <property type="entry name" value="Glycine N-methyltransferase, chain A, domain 1"/>
    <property type="match status" value="1"/>
</dbReference>
<dbReference type="InterPro" id="IPR029063">
    <property type="entry name" value="SAM-dependent_MTases_sf"/>
</dbReference>
<sequence length="278" mass="31952">MDYQALDAAVADVWDDYVGDVHHRLAHYADFLVDFLRKHNSRHVLDAACGTGIDSIMLLERGFKVTSVDASQGMVHMVLKKRWDRRKEKAFDEWEIVEADWLTMPRNLTMAGKRFDAIICIGNSIPYLKDMEEIKLAIQNFHHFLKPGGWLIVDHRNFESNLGKGHRPNTCMYYSGTVFKVNTVEQTSEGIIRNVYIDSSSDKATSLAKYNKENSTSGKVNFKYRIFPIQRGDFTSILRAVFGEGSKHEVYGDYKSSKSEENTSFFIHFIQKETENSQ</sequence>
<comment type="subunit">
    <text evidence="2">Homotetramer.</text>
</comment>
<accession>A0AAV6TUS2</accession>
<evidence type="ECO:0000256" key="13">
    <source>
        <dbReference type="PIRSR" id="PIRSR000385-2"/>
    </source>
</evidence>
<dbReference type="Pfam" id="PF13649">
    <property type="entry name" value="Methyltransf_25"/>
    <property type="match status" value="1"/>
</dbReference>
<dbReference type="GO" id="GO:0006111">
    <property type="term" value="P:regulation of gluconeogenesis"/>
    <property type="evidence" value="ECO:0007669"/>
    <property type="project" value="TreeGrafter"/>
</dbReference>
<proteinExistence type="inferred from homology"/>
<feature type="binding site" evidence="13">
    <location>
        <position position="14"/>
    </location>
    <ligand>
        <name>S-adenosyl-L-methionine</name>
        <dbReference type="ChEBI" id="CHEBI:59789"/>
    </ligand>
</feature>
<dbReference type="GO" id="GO:0016594">
    <property type="term" value="F:glycine binding"/>
    <property type="evidence" value="ECO:0007669"/>
    <property type="project" value="TreeGrafter"/>
</dbReference>
<dbReference type="GO" id="GO:0017174">
    <property type="term" value="F:glycine N-methyltransferase activity"/>
    <property type="evidence" value="ECO:0007669"/>
    <property type="project" value="UniProtKB-EC"/>
</dbReference>
<evidence type="ECO:0000313" key="16">
    <source>
        <dbReference type="Proteomes" id="UP000827092"/>
    </source>
</evidence>
<evidence type="ECO:0000313" key="15">
    <source>
        <dbReference type="EMBL" id="KAG8175675.1"/>
    </source>
</evidence>
<dbReference type="EMBL" id="JAFNEN010000966">
    <property type="protein sequence ID" value="KAG8175675.1"/>
    <property type="molecule type" value="Genomic_DNA"/>
</dbReference>
<dbReference type="GO" id="GO:0006730">
    <property type="term" value="P:one-carbon metabolic process"/>
    <property type="evidence" value="ECO:0007669"/>
    <property type="project" value="TreeGrafter"/>
</dbReference>
<dbReference type="GO" id="GO:1904047">
    <property type="term" value="F:S-adenosyl-L-methionine binding"/>
    <property type="evidence" value="ECO:0007669"/>
    <property type="project" value="TreeGrafter"/>
</dbReference>
<keyword evidence="9 12" id="KW-0949">S-adenosyl-L-methionine</keyword>
<comment type="subcellular location">
    <subcellularLocation>
        <location evidence="1">Cytoplasm</location>
    </subcellularLocation>
</comment>
<dbReference type="GO" id="GO:0032259">
    <property type="term" value="P:methylation"/>
    <property type="evidence" value="ECO:0007669"/>
    <property type="project" value="UniProtKB-KW"/>
</dbReference>
<reference evidence="15 16" key="1">
    <citation type="journal article" date="2022" name="Nat. Ecol. Evol.">
        <title>A masculinizing supergene underlies an exaggerated male reproductive morph in a spider.</title>
        <authorList>
            <person name="Hendrickx F."/>
            <person name="De Corte Z."/>
            <person name="Sonet G."/>
            <person name="Van Belleghem S.M."/>
            <person name="Kostlbacher S."/>
            <person name="Vangestel C."/>
        </authorList>
    </citation>
    <scope>NUCLEOTIDE SEQUENCE [LARGE SCALE GENOMIC DNA]</scope>
    <source>
        <strain evidence="15">W744_W776</strain>
    </source>
</reference>
<dbReference type="PANTHER" id="PTHR16458:SF2">
    <property type="entry name" value="GLYCINE N-METHYLTRANSFERASE"/>
    <property type="match status" value="1"/>
</dbReference>
<keyword evidence="5" id="KW-0963">Cytoplasm</keyword>
<dbReference type="AlphaFoldDB" id="A0AAV6TUS2"/>
<evidence type="ECO:0000256" key="2">
    <source>
        <dbReference type="ARBA" id="ARBA00011881"/>
    </source>
</evidence>
<comment type="caution">
    <text evidence="15">The sequence shown here is derived from an EMBL/GenBank/DDBJ whole genome shotgun (WGS) entry which is preliminary data.</text>
</comment>
<feature type="domain" description="Methyltransferase" evidence="14">
    <location>
        <begin position="44"/>
        <end position="149"/>
    </location>
</feature>
<dbReference type="SUPFAM" id="SSF53335">
    <property type="entry name" value="S-adenosyl-L-methionine-dependent methyltransferases"/>
    <property type="match status" value="1"/>
</dbReference>